<feature type="transmembrane region" description="Helical" evidence="2">
    <location>
        <begin position="72"/>
        <end position="93"/>
    </location>
</feature>
<feature type="transmembrane region" description="Helical" evidence="2">
    <location>
        <begin position="143"/>
        <end position="164"/>
    </location>
</feature>
<dbReference type="GO" id="GO:0006508">
    <property type="term" value="P:proteolysis"/>
    <property type="evidence" value="ECO:0007669"/>
    <property type="project" value="UniProtKB-KW"/>
</dbReference>
<evidence type="ECO:0000313" key="4">
    <source>
        <dbReference type="EMBL" id="KRM95886.1"/>
    </source>
</evidence>
<keyword evidence="5" id="KW-1185">Reference proteome</keyword>
<name>A0A0R2CVR3_9LACO</name>
<dbReference type="PANTHER" id="PTHR36435:SF6">
    <property type="entry name" value="ABORTIVE INFECTION PROTEIN"/>
    <property type="match status" value="1"/>
</dbReference>
<dbReference type="RefSeq" id="WP_057876344.1">
    <property type="nucleotide sequence ID" value="NZ_AYZD01000018.1"/>
</dbReference>
<evidence type="ECO:0000313" key="5">
    <source>
        <dbReference type="Proteomes" id="UP000051015"/>
    </source>
</evidence>
<dbReference type="AlphaFoldDB" id="A0A0R2CVR3"/>
<dbReference type="PATRIC" id="fig|1423725.3.peg.1404"/>
<sequence>MNLKNNSLLLTLTYLLTMFIPNVLLTFFKNNNLYYSSVTVCSLLGMSAMLFFNNKYPFNNFIAPKKSSLLTVIGWGIMGTIAALALQRISFFIETTFFQQSIVSQNTAETLTVLTHYPYYILFVVLAAPIMEELVFRKVLFGNLATLIGPVGSALVSSTLFSIAHQDGHFITYAVMGLIFCFIYTKTGKITASMLSHILLNLLIIVFSLI</sequence>
<feature type="transmembrane region" description="Helical" evidence="2">
    <location>
        <begin position="7"/>
        <end position="28"/>
    </location>
</feature>
<comment type="similarity">
    <text evidence="1">Belongs to the UPF0177 family.</text>
</comment>
<keyword evidence="4" id="KW-0645">Protease</keyword>
<feature type="transmembrane region" description="Helical" evidence="2">
    <location>
        <begin position="170"/>
        <end position="185"/>
    </location>
</feature>
<dbReference type="InterPro" id="IPR003675">
    <property type="entry name" value="Rce1/LyrA-like_dom"/>
</dbReference>
<dbReference type="Proteomes" id="UP000051015">
    <property type="component" value="Unassembled WGS sequence"/>
</dbReference>
<dbReference type="EMBL" id="AYZD01000018">
    <property type="protein sequence ID" value="KRM95886.1"/>
    <property type="molecule type" value="Genomic_DNA"/>
</dbReference>
<organism evidence="4 5">
    <name type="scientific">Liquorilactobacillus aquaticus DSM 21051</name>
    <dbReference type="NCBI Taxonomy" id="1423725"/>
    <lineage>
        <taxon>Bacteria</taxon>
        <taxon>Bacillati</taxon>
        <taxon>Bacillota</taxon>
        <taxon>Bacilli</taxon>
        <taxon>Lactobacillales</taxon>
        <taxon>Lactobacillaceae</taxon>
        <taxon>Liquorilactobacillus</taxon>
    </lineage>
</organism>
<keyword evidence="4" id="KW-0378">Hydrolase</keyword>
<dbReference type="InterPro" id="IPR052710">
    <property type="entry name" value="CAAX_protease"/>
</dbReference>
<evidence type="ECO:0000259" key="3">
    <source>
        <dbReference type="Pfam" id="PF02517"/>
    </source>
</evidence>
<accession>A0A0R2CVR3</accession>
<keyword evidence="2" id="KW-0472">Membrane</keyword>
<evidence type="ECO:0000256" key="1">
    <source>
        <dbReference type="ARBA" id="ARBA00009067"/>
    </source>
</evidence>
<feature type="transmembrane region" description="Helical" evidence="2">
    <location>
        <begin position="113"/>
        <end position="131"/>
    </location>
</feature>
<dbReference type="Pfam" id="PF02517">
    <property type="entry name" value="Rce1-like"/>
    <property type="match status" value="1"/>
</dbReference>
<protein>
    <submittedName>
        <fullName evidence="4">CAAX family protease</fullName>
    </submittedName>
</protein>
<gene>
    <name evidence="4" type="ORF">FC19_GL001365</name>
</gene>
<comment type="caution">
    <text evidence="4">The sequence shown here is derived from an EMBL/GenBank/DDBJ whole genome shotgun (WGS) entry which is preliminary data.</text>
</comment>
<dbReference type="GO" id="GO:0080120">
    <property type="term" value="P:CAAX-box protein maturation"/>
    <property type="evidence" value="ECO:0007669"/>
    <property type="project" value="UniProtKB-ARBA"/>
</dbReference>
<evidence type="ECO:0000256" key="2">
    <source>
        <dbReference type="SAM" id="Phobius"/>
    </source>
</evidence>
<feature type="transmembrane region" description="Helical" evidence="2">
    <location>
        <begin position="192"/>
        <end position="209"/>
    </location>
</feature>
<keyword evidence="2" id="KW-1133">Transmembrane helix</keyword>
<proteinExistence type="inferred from homology"/>
<dbReference type="OrthoDB" id="2194912at2"/>
<feature type="transmembrane region" description="Helical" evidence="2">
    <location>
        <begin position="34"/>
        <end position="52"/>
    </location>
</feature>
<keyword evidence="2" id="KW-0812">Transmembrane</keyword>
<dbReference type="GO" id="GO:0004175">
    <property type="term" value="F:endopeptidase activity"/>
    <property type="evidence" value="ECO:0007669"/>
    <property type="project" value="UniProtKB-ARBA"/>
</dbReference>
<reference evidence="4 5" key="1">
    <citation type="journal article" date="2015" name="Genome Announc.">
        <title>Expanding the biotechnology potential of lactobacilli through comparative genomics of 213 strains and associated genera.</title>
        <authorList>
            <person name="Sun Z."/>
            <person name="Harris H.M."/>
            <person name="McCann A."/>
            <person name="Guo C."/>
            <person name="Argimon S."/>
            <person name="Zhang W."/>
            <person name="Yang X."/>
            <person name="Jeffery I.B."/>
            <person name="Cooney J.C."/>
            <person name="Kagawa T.F."/>
            <person name="Liu W."/>
            <person name="Song Y."/>
            <person name="Salvetti E."/>
            <person name="Wrobel A."/>
            <person name="Rasinkangas P."/>
            <person name="Parkhill J."/>
            <person name="Rea M.C."/>
            <person name="O'Sullivan O."/>
            <person name="Ritari J."/>
            <person name="Douillard F.P."/>
            <person name="Paul Ross R."/>
            <person name="Yang R."/>
            <person name="Briner A.E."/>
            <person name="Felis G.E."/>
            <person name="de Vos W.M."/>
            <person name="Barrangou R."/>
            <person name="Klaenhammer T.R."/>
            <person name="Caufield P.W."/>
            <person name="Cui Y."/>
            <person name="Zhang H."/>
            <person name="O'Toole P.W."/>
        </authorList>
    </citation>
    <scope>NUCLEOTIDE SEQUENCE [LARGE SCALE GENOMIC DNA]</scope>
    <source>
        <strain evidence="4 5">DSM 21051</strain>
    </source>
</reference>
<dbReference type="STRING" id="1423725.FC19_GL001365"/>
<feature type="domain" description="CAAX prenyl protease 2/Lysostaphin resistance protein A-like" evidence="3">
    <location>
        <begin position="118"/>
        <end position="203"/>
    </location>
</feature>
<dbReference type="PANTHER" id="PTHR36435">
    <property type="entry name" value="SLR1288 PROTEIN"/>
    <property type="match status" value="1"/>
</dbReference>